<dbReference type="PANTHER" id="PTHR47659">
    <property type="entry name" value="ZN(II)2CYS6 TRANSCRIPTION FACTOR (EUROFUNG)-RELATED"/>
    <property type="match status" value="1"/>
</dbReference>
<evidence type="ECO:0000256" key="4">
    <source>
        <dbReference type="ARBA" id="ARBA00023125"/>
    </source>
</evidence>
<dbReference type="InterPro" id="IPR050335">
    <property type="entry name" value="ERT1_acuK_gluconeogen_tf"/>
</dbReference>
<feature type="compositionally biased region" description="Polar residues" evidence="7">
    <location>
        <begin position="77"/>
        <end position="90"/>
    </location>
</feature>
<dbReference type="GO" id="GO:0003677">
    <property type="term" value="F:DNA binding"/>
    <property type="evidence" value="ECO:0007669"/>
    <property type="project" value="UniProtKB-KW"/>
</dbReference>
<feature type="compositionally biased region" description="Low complexity" evidence="7">
    <location>
        <begin position="94"/>
        <end position="110"/>
    </location>
</feature>
<keyword evidence="4" id="KW-0238">DNA-binding</keyword>
<gene>
    <name evidence="9" type="ORF">K402DRAFT_268601</name>
</gene>
<dbReference type="PANTHER" id="PTHR47659:SF4">
    <property type="entry name" value="ZN(II)2CYS6 TRANSCRIPTION FACTOR (EUROFUNG)"/>
    <property type="match status" value="1"/>
</dbReference>
<feature type="region of interest" description="Disordered" evidence="7">
    <location>
        <begin position="1"/>
        <end position="185"/>
    </location>
</feature>
<feature type="compositionally biased region" description="Polar residues" evidence="7">
    <location>
        <begin position="114"/>
        <end position="146"/>
    </location>
</feature>
<feature type="domain" description="Zn(2)-C6 fungal-type" evidence="8">
    <location>
        <begin position="192"/>
        <end position="217"/>
    </location>
</feature>
<organism evidence="9 10">
    <name type="scientific">Aulographum hederae CBS 113979</name>
    <dbReference type="NCBI Taxonomy" id="1176131"/>
    <lineage>
        <taxon>Eukaryota</taxon>
        <taxon>Fungi</taxon>
        <taxon>Dikarya</taxon>
        <taxon>Ascomycota</taxon>
        <taxon>Pezizomycotina</taxon>
        <taxon>Dothideomycetes</taxon>
        <taxon>Pleosporomycetidae</taxon>
        <taxon>Aulographales</taxon>
        <taxon>Aulographaceae</taxon>
    </lineage>
</organism>
<name>A0A6G1H8I3_9PEZI</name>
<dbReference type="Proteomes" id="UP000800041">
    <property type="component" value="Unassembled WGS sequence"/>
</dbReference>
<feature type="compositionally biased region" description="Low complexity" evidence="7">
    <location>
        <begin position="64"/>
        <end position="76"/>
    </location>
</feature>
<dbReference type="GO" id="GO:0000981">
    <property type="term" value="F:DNA-binding transcription factor activity, RNA polymerase II-specific"/>
    <property type="evidence" value="ECO:0007669"/>
    <property type="project" value="InterPro"/>
</dbReference>
<dbReference type="OrthoDB" id="5575144at2759"/>
<dbReference type="EMBL" id="ML977145">
    <property type="protein sequence ID" value="KAF1989268.1"/>
    <property type="molecule type" value="Genomic_DNA"/>
</dbReference>
<evidence type="ECO:0000256" key="6">
    <source>
        <dbReference type="ARBA" id="ARBA00023242"/>
    </source>
</evidence>
<dbReference type="InterPro" id="IPR001138">
    <property type="entry name" value="Zn2Cys6_DnaBD"/>
</dbReference>
<dbReference type="AlphaFoldDB" id="A0A6G1H8I3"/>
<dbReference type="InterPro" id="IPR036864">
    <property type="entry name" value="Zn2-C6_fun-type_DNA-bd_sf"/>
</dbReference>
<protein>
    <recommendedName>
        <fullName evidence="8">Zn(2)-C6 fungal-type domain-containing protein</fullName>
    </recommendedName>
</protein>
<evidence type="ECO:0000256" key="2">
    <source>
        <dbReference type="ARBA" id="ARBA00022833"/>
    </source>
</evidence>
<keyword evidence="10" id="KW-1185">Reference proteome</keyword>
<evidence type="ECO:0000313" key="9">
    <source>
        <dbReference type="EMBL" id="KAF1989268.1"/>
    </source>
</evidence>
<feature type="compositionally biased region" description="Polar residues" evidence="7">
    <location>
        <begin position="1"/>
        <end position="19"/>
    </location>
</feature>
<evidence type="ECO:0000256" key="1">
    <source>
        <dbReference type="ARBA" id="ARBA00022723"/>
    </source>
</evidence>
<dbReference type="SUPFAM" id="SSF57701">
    <property type="entry name" value="Zn2/Cys6 DNA-binding domain"/>
    <property type="match status" value="1"/>
</dbReference>
<evidence type="ECO:0000259" key="8">
    <source>
        <dbReference type="Pfam" id="PF00172"/>
    </source>
</evidence>
<keyword evidence="1" id="KW-0479">Metal-binding</keyword>
<dbReference type="Gene3D" id="4.10.240.10">
    <property type="entry name" value="Zn(2)-C6 fungal-type DNA-binding domain"/>
    <property type="match status" value="1"/>
</dbReference>
<keyword evidence="5" id="KW-0804">Transcription</keyword>
<proteinExistence type="predicted"/>
<dbReference type="Pfam" id="PF00172">
    <property type="entry name" value="Zn_clus"/>
    <property type="match status" value="1"/>
</dbReference>
<accession>A0A6G1H8I3</accession>
<keyword evidence="6" id="KW-0539">Nucleus</keyword>
<evidence type="ECO:0000256" key="3">
    <source>
        <dbReference type="ARBA" id="ARBA00023015"/>
    </source>
</evidence>
<dbReference type="GO" id="GO:0008270">
    <property type="term" value="F:zinc ion binding"/>
    <property type="evidence" value="ECO:0007669"/>
    <property type="project" value="InterPro"/>
</dbReference>
<keyword evidence="3" id="KW-0805">Transcription regulation</keyword>
<sequence>MHDRSSLPSTSRTFSQTPAGRQRAPPGLSVVTSGSKEIHSAGLGDQQPYPSPPMSGSPPPSLPPASSSSGPHASSSVLGSTTAGYSTSHDGSLPVLAAPPVYAPPAARVPQYHTPATSNPRETFSQLPQEYQSQEPHPSTAQQFSQRYPHAGHSQLEGQSGGGESSFAAAQSPAVRGPRGGGGRRAKAHVRTACVNCKKAHLSCDDARPCSRCISTGKTVREAFSLLKGVTMEND</sequence>
<reference evidence="9" key="1">
    <citation type="journal article" date="2020" name="Stud. Mycol.">
        <title>101 Dothideomycetes genomes: a test case for predicting lifestyles and emergence of pathogens.</title>
        <authorList>
            <person name="Haridas S."/>
            <person name="Albert R."/>
            <person name="Binder M."/>
            <person name="Bloem J."/>
            <person name="Labutti K."/>
            <person name="Salamov A."/>
            <person name="Andreopoulos B."/>
            <person name="Baker S."/>
            <person name="Barry K."/>
            <person name="Bills G."/>
            <person name="Bluhm B."/>
            <person name="Cannon C."/>
            <person name="Castanera R."/>
            <person name="Culley D."/>
            <person name="Daum C."/>
            <person name="Ezra D."/>
            <person name="Gonzalez J."/>
            <person name="Henrissat B."/>
            <person name="Kuo A."/>
            <person name="Liang C."/>
            <person name="Lipzen A."/>
            <person name="Lutzoni F."/>
            <person name="Magnuson J."/>
            <person name="Mondo S."/>
            <person name="Nolan M."/>
            <person name="Ohm R."/>
            <person name="Pangilinan J."/>
            <person name="Park H.-J."/>
            <person name="Ramirez L."/>
            <person name="Alfaro M."/>
            <person name="Sun H."/>
            <person name="Tritt A."/>
            <person name="Yoshinaga Y."/>
            <person name="Zwiers L.-H."/>
            <person name="Turgeon B."/>
            <person name="Goodwin S."/>
            <person name="Spatafora J."/>
            <person name="Crous P."/>
            <person name="Grigoriev I."/>
        </authorList>
    </citation>
    <scope>NUCLEOTIDE SEQUENCE</scope>
    <source>
        <strain evidence="9">CBS 113979</strain>
    </source>
</reference>
<dbReference type="CDD" id="cd00067">
    <property type="entry name" value="GAL4"/>
    <property type="match status" value="1"/>
</dbReference>
<keyword evidence="2" id="KW-0862">Zinc</keyword>
<evidence type="ECO:0000256" key="5">
    <source>
        <dbReference type="ARBA" id="ARBA00023163"/>
    </source>
</evidence>
<evidence type="ECO:0000313" key="10">
    <source>
        <dbReference type="Proteomes" id="UP000800041"/>
    </source>
</evidence>
<feature type="compositionally biased region" description="Pro residues" evidence="7">
    <location>
        <begin position="49"/>
        <end position="63"/>
    </location>
</feature>
<evidence type="ECO:0000256" key="7">
    <source>
        <dbReference type="SAM" id="MobiDB-lite"/>
    </source>
</evidence>